<accession>D8T5B8</accession>
<dbReference type="Proteomes" id="UP000001514">
    <property type="component" value="Unassembled WGS sequence"/>
</dbReference>
<dbReference type="OMA" id="IDDLPSC"/>
<dbReference type="CDD" id="cd04730">
    <property type="entry name" value="NPD_like"/>
    <property type="match status" value="1"/>
</dbReference>
<evidence type="ECO:0000313" key="5">
    <source>
        <dbReference type="Proteomes" id="UP000001514"/>
    </source>
</evidence>
<dbReference type="eggNOG" id="ENOG502QQW7">
    <property type="taxonomic scope" value="Eukaryota"/>
</dbReference>
<evidence type="ECO:0000256" key="3">
    <source>
        <dbReference type="ARBA" id="ARBA00023002"/>
    </source>
</evidence>
<dbReference type="EMBL" id="GL377677">
    <property type="protein sequence ID" value="EFJ08115.1"/>
    <property type="molecule type" value="Genomic_DNA"/>
</dbReference>
<dbReference type="Gene3D" id="3.20.20.70">
    <property type="entry name" value="Aldolase class I"/>
    <property type="match status" value="1"/>
</dbReference>
<protein>
    <recommendedName>
        <fullName evidence="6">Nitronate monooxygenase domain-containing protein</fullName>
    </recommendedName>
</protein>
<keyword evidence="3" id="KW-0560">Oxidoreductase</keyword>
<dbReference type="GO" id="GO:0018580">
    <property type="term" value="F:nitronate monooxygenase activity"/>
    <property type="evidence" value="ECO:0007669"/>
    <property type="project" value="InterPro"/>
</dbReference>
<dbReference type="InterPro" id="IPR013785">
    <property type="entry name" value="Aldolase_TIM"/>
</dbReference>
<dbReference type="Gramene" id="EFJ08115">
    <property type="protein sequence ID" value="EFJ08115"/>
    <property type="gene ID" value="SELMODRAFT_269716"/>
</dbReference>
<proteinExistence type="predicted"/>
<dbReference type="KEGG" id="smo:SELMODRAFT_269716"/>
<dbReference type="PANTHER" id="PTHR32332:SF20">
    <property type="entry name" value="2-NITROPROPANE DIOXYGENASE-LIKE PROTEIN"/>
    <property type="match status" value="1"/>
</dbReference>
<dbReference type="Pfam" id="PF03060">
    <property type="entry name" value="NMO"/>
    <property type="match status" value="2"/>
</dbReference>
<dbReference type="InParanoid" id="D8T5B8"/>
<dbReference type="OrthoDB" id="10265891at2759"/>
<evidence type="ECO:0000256" key="2">
    <source>
        <dbReference type="ARBA" id="ARBA00022643"/>
    </source>
</evidence>
<sequence>MAWGGLLGFDHGIIQAPLGPDISGPALVAAVANAGAIGVLRAPDQDEPEVLREMVKRTRELTDRSFGVGIILDFPHEKMLEAVIQERVAVLMVYWGEFGSHLVDKMHQGGVKVVHQVGSVAEAKDAALAGVDAIIVQGVEAGGHVRGKEGLIALLPKVVDAVWKYKIPVIAAGGIVDARGYVAALALGAKGVCLGTRFLATLESNAHPIYKKMVLAASAGDTELTNIFGRKRWPNAPQRVIKTPFFLEWRDKLGPDESEQGQVTIGETIVHGKKEEVKRFSGKVPNSSATGKIEEMAMYAGEGVGLIDEILPAASVVRGLVEGAQNIIRYHLQVPWDDNANKPHAYMA</sequence>
<keyword evidence="5" id="KW-1185">Reference proteome</keyword>
<dbReference type="HOGENOM" id="CLU_038732_9_2_1"/>
<reference evidence="4 5" key="1">
    <citation type="journal article" date="2011" name="Science">
        <title>The Selaginella genome identifies genetic changes associated with the evolution of vascular plants.</title>
        <authorList>
            <person name="Banks J.A."/>
            <person name="Nishiyama T."/>
            <person name="Hasebe M."/>
            <person name="Bowman J.L."/>
            <person name="Gribskov M."/>
            <person name="dePamphilis C."/>
            <person name="Albert V.A."/>
            <person name="Aono N."/>
            <person name="Aoyama T."/>
            <person name="Ambrose B.A."/>
            <person name="Ashton N.W."/>
            <person name="Axtell M.J."/>
            <person name="Barker E."/>
            <person name="Barker M.S."/>
            <person name="Bennetzen J.L."/>
            <person name="Bonawitz N.D."/>
            <person name="Chapple C."/>
            <person name="Cheng C."/>
            <person name="Correa L.G."/>
            <person name="Dacre M."/>
            <person name="DeBarry J."/>
            <person name="Dreyer I."/>
            <person name="Elias M."/>
            <person name="Engstrom E.M."/>
            <person name="Estelle M."/>
            <person name="Feng L."/>
            <person name="Finet C."/>
            <person name="Floyd S.K."/>
            <person name="Frommer W.B."/>
            <person name="Fujita T."/>
            <person name="Gramzow L."/>
            <person name="Gutensohn M."/>
            <person name="Harholt J."/>
            <person name="Hattori M."/>
            <person name="Heyl A."/>
            <person name="Hirai T."/>
            <person name="Hiwatashi Y."/>
            <person name="Ishikawa M."/>
            <person name="Iwata M."/>
            <person name="Karol K.G."/>
            <person name="Koehler B."/>
            <person name="Kolukisaoglu U."/>
            <person name="Kubo M."/>
            <person name="Kurata T."/>
            <person name="Lalonde S."/>
            <person name="Li K."/>
            <person name="Li Y."/>
            <person name="Litt A."/>
            <person name="Lyons E."/>
            <person name="Manning G."/>
            <person name="Maruyama T."/>
            <person name="Michael T.P."/>
            <person name="Mikami K."/>
            <person name="Miyazaki S."/>
            <person name="Morinaga S."/>
            <person name="Murata T."/>
            <person name="Mueller-Roeber B."/>
            <person name="Nelson D.R."/>
            <person name="Obara M."/>
            <person name="Oguri Y."/>
            <person name="Olmstead R.G."/>
            <person name="Onodera N."/>
            <person name="Petersen B.L."/>
            <person name="Pils B."/>
            <person name="Prigge M."/>
            <person name="Rensing S.A."/>
            <person name="Riano-Pachon D.M."/>
            <person name="Roberts A.W."/>
            <person name="Sato Y."/>
            <person name="Scheller H.V."/>
            <person name="Schulz B."/>
            <person name="Schulz C."/>
            <person name="Shakirov E.V."/>
            <person name="Shibagaki N."/>
            <person name="Shinohara N."/>
            <person name="Shippen D.E."/>
            <person name="Soerensen I."/>
            <person name="Sotooka R."/>
            <person name="Sugimoto N."/>
            <person name="Sugita M."/>
            <person name="Sumikawa N."/>
            <person name="Tanurdzic M."/>
            <person name="Theissen G."/>
            <person name="Ulvskov P."/>
            <person name="Wakazuki S."/>
            <person name="Weng J.K."/>
            <person name="Willats W.W."/>
            <person name="Wipf D."/>
            <person name="Wolf P.G."/>
            <person name="Yang L."/>
            <person name="Zimmer A.D."/>
            <person name="Zhu Q."/>
            <person name="Mitros T."/>
            <person name="Hellsten U."/>
            <person name="Loque D."/>
            <person name="Otillar R."/>
            <person name="Salamov A."/>
            <person name="Schmutz J."/>
            <person name="Shapiro H."/>
            <person name="Lindquist E."/>
            <person name="Lucas S."/>
            <person name="Rokhsar D."/>
            <person name="Grigoriev I.V."/>
        </authorList>
    </citation>
    <scope>NUCLEOTIDE SEQUENCE [LARGE SCALE GENOMIC DNA]</scope>
</reference>
<evidence type="ECO:0008006" key="6">
    <source>
        <dbReference type="Google" id="ProtNLM"/>
    </source>
</evidence>
<dbReference type="GO" id="GO:0016491">
    <property type="term" value="F:oxidoreductase activity"/>
    <property type="evidence" value="ECO:0000318"/>
    <property type="project" value="GO_Central"/>
</dbReference>
<dbReference type="STRING" id="88036.D8T5B8"/>
<keyword evidence="1" id="KW-0285">Flavoprotein</keyword>
<dbReference type="AlphaFoldDB" id="D8T5B8"/>
<keyword evidence="2" id="KW-0288">FMN</keyword>
<dbReference type="PANTHER" id="PTHR32332">
    <property type="entry name" value="2-NITROPROPANE DIOXYGENASE"/>
    <property type="match status" value="1"/>
</dbReference>
<name>D8T5B8_SELML</name>
<dbReference type="SUPFAM" id="SSF51412">
    <property type="entry name" value="Inosine monophosphate dehydrogenase (IMPDH)"/>
    <property type="match status" value="1"/>
</dbReference>
<evidence type="ECO:0000256" key="1">
    <source>
        <dbReference type="ARBA" id="ARBA00022630"/>
    </source>
</evidence>
<evidence type="ECO:0000313" key="4">
    <source>
        <dbReference type="EMBL" id="EFJ08115.1"/>
    </source>
</evidence>
<dbReference type="InterPro" id="IPR004136">
    <property type="entry name" value="NMO"/>
</dbReference>
<dbReference type="FunCoup" id="D8T5B8">
    <property type="interactions" value="1289"/>
</dbReference>
<organism evidence="5">
    <name type="scientific">Selaginella moellendorffii</name>
    <name type="common">Spikemoss</name>
    <dbReference type="NCBI Taxonomy" id="88036"/>
    <lineage>
        <taxon>Eukaryota</taxon>
        <taxon>Viridiplantae</taxon>
        <taxon>Streptophyta</taxon>
        <taxon>Embryophyta</taxon>
        <taxon>Tracheophyta</taxon>
        <taxon>Lycopodiopsida</taxon>
        <taxon>Selaginellales</taxon>
        <taxon>Selaginellaceae</taxon>
        <taxon>Selaginella</taxon>
    </lineage>
</organism>
<gene>
    <name evidence="4" type="ORF">SELMODRAFT_269716</name>
</gene>